<keyword evidence="4 6" id="KW-0472">Membrane</keyword>
<gene>
    <name evidence="8" type="ORF">Din_003181</name>
</gene>
<feature type="domain" description="EXS" evidence="7">
    <location>
        <begin position="270"/>
        <end position="469"/>
    </location>
</feature>
<feature type="transmembrane region" description="Helical" evidence="6">
    <location>
        <begin position="220"/>
        <end position="242"/>
    </location>
</feature>
<dbReference type="PANTHER" id="PTHR10783">
    <property type="entry name" value="XENOTROPIC AND POLYTROPIC RETROVIRUS RECEPTOR 1-RELATED"/>
    <property type="match status" value="1"/>
</dbReference>
<keyword evidence="3 6" id="KW-1133">Transmembrane helix</keyword>
<dbReference type="Pfam" id="PF03124">
    <property type="entry name" value="EXS"/>
    <property type="match status" value="1"/>
</dbReference>
<evidence type="ECO:0000256" key="2">
    <source>
        <dbReference type="ARBA" id="ARBA00022692"/>
    </source>
</evidence>
<feature type="transmembrane region" description="Helical" evidence="6">
    <location>
        <begin position="67"/>
        <end position="88"/>
    </location>
</feature>
<evidence type="ECO:0000256" key="6">
    <source>
        <dbReference type="SAM" id="Phobius"/>
    </source>
</evidence>
<comment type="subcellular location">
    <subcellularLocation>
        <location evidence="1">Membrane</location>
        <topology evidence="1">Multi-pass membrane protein</topology>
    </subcellularLocation>
</comment>
<feature type="transmembrane region" description="Helical" evidence="6">
    <location>
        <begin position="108"/>
        <end position="131"/>
    </location>
</feature>
<evidence type="ECO:0000313" key="8">
    <source>
        <dbReference type="EMBL" id="MPA33740.1"/>
    </source>
</evidence>
<sequence length="473" mass="55207">MFGGGVTVATNSPHLRKSGSRPVVSDLDTGELGNSAEEGFLHSIEANEMKGVSMPLSSTAIMPSPVLLWRFKVLLFFIWGFICCKIGWDSVMRMSADLRDLFLYEAFLYYNPLLLVTMMVWLWGVNLWVFAQANVSYAKIFDLDQNHLTHREIWKCATWMTVIVPTSMTAYLYLYSHGEVSLAASQPVLLYAVVAMVLLFPFDIFYLSSRYFLLRTLWRIVFPLQAITFADFFLADILTSMVKVFSDLERSVCRMVHRQVATIAWFEADSVCGSHSIAIPVVLVLPYIFRLFQCLRQYKDTREKTTLLNALKYSTAVPVIFLSALKYHVFPDRWTNIYRPLWLLSSVLNSLYSFYWDVTRDWDLSGFTRIFKFSKSDLFSHMLYGRKWVYFWVIVSNLILRCTWTYKLSAHLRHNYRTVFTITALEMLRRFQWIFFRVENEWNKMNSKSNNQLSMIDISNEEAKLLNPNGHNV</sequence>
<feature type="transmembrane region" description="Helical" evidence="6">
    <location>
        <begin position="152"/>
        <end position="176"/>
    </location>
</feature>
<evidence type="ECO:0000256" key="4">
    <source>
        <dbReference type="ARBA" id="ARBA00023136"/>
    </source>
</evidence>
<feature type="transmembrane region" description="Helical" evidence="6">
    <location>
        <begin position="388"/>
        <end position="406"/>
    </location>
</feature>
<reference evidence="8" key="1">
    <citation type="submission" date="2019-08" db="EMBL/GenBank/DDBJ databases">
        <title>Reference gene set and small RNA set construction with multiple tissues from Davidia involucrata Baill.</title>
        <authorList>
            <person name="Yang H."/>
            <person name="Zhou C."/>
            <person name="Li G."/>
            <person name="Wang J."/>
            <person name="Gao P."/>
            <person name="Wang M."/>
            <person name="Wang R."/>
            <person name="Zhao Y."/>
        </authorList>
    </citation>
    <scope>NUCLEOTIDE SEQUENCE</scope>
    <source>
        <tissue evidence="8">Mixed with DoveR01_LX</tissue>
    </source>
</reference>
<feature type="region of interest" description="Disordered" evidence="5">
    <location>
        <begin position="1"/>
        <end position="23"/>
    </location>
</feature>
<feature type="transmembrane region" description="Helical" evidence="6">
    <location>
        <begin position="310"/>
        <end position="330"/>
    </location>
</feature>
<accession>A0A5B6YPH4</accession>
<dbReference type="GO" id="GO:0016787">
    <property type="term" value="F:hydrolase activity"/>
    <property type="evidence" value="ECO:0007669"/>
    <property type="project" value="UniProtKB-KW"/>
</dbReference>
<keyword evidence="8" id="KW-0378">Hydrolase</keyword>
<evidence type="ECO:0000259" key="7">
    <source>
        <dbReference type="PROSITE" id="PS51380"/>
    </source>
</evidence>
<feature type="transmembrane region" description="Helical" evidence="6">
    <location>
        <begin position="188"/>
        <end position="208"/>
    </location>
</feature>
<dbReference type="AlphaFoldDB" id="A0A5B6YPH4"/>
<dbReference type="InterPro" id="IPR004342">
    <property type="entry name" value="EXS_C"/>
</dbReference>
<dbReference type="EMBL" id="GHES01003181">
    <property type="protein sequence ID" value="MPA33740.1"/>
    <property type="molecule type" value="Transcribed_RNA"/>
</dbReference>
<dbReference type="PANTHER" id="PTHR10783:SF46">
    <property type="entry name" value="PROTEIN ERD1 HOMOLOG 2"/>
    <property type="match status" value="1"/>
</dbReference>
<protein>
    <submittedName>
        <fullName evidence="8">Putative SPX and EXS domain-containing protein 1-like</fullName>
        <ecNumber evidence="8">3.4.23.-</ecNumber>
    </submittedName>
</protein>
<evidence type="ECO:0000256" key="1">
    <source>
        <dbReference type="ARBA" id="ARBA00004141"/>
    </source>
</evidence>
<evidence type="ECO:0000256" key="3">
    <source>
        <dbReference type="ARBA" id="ARBA00022989"/>
    </source>
</evidence>
<keyword evidence="2 6" id="KW-0812">Transmembrane</keyword>
<name>A0A5B6YPH4_DAVIN</name>
<dbReference type="PROSITE" id="PS51380">
    <property type="entry name" value="EXS"/>
    <property type="match status" value="1"/>
</dbReference>
<evidence type="ECO:0000256" key="5">
    <source>
        <dbReference type="SAM" id="MobiDB-lite"/>
    </source>
</evidence>
<organism evidence="8">
    <name type="scientific">Davidia involucrata</name>
    <name type="common">Dove tree</name>
    <dbReference type="NCBI Taxonomy" id="16924"/>
    <lineage>
        <taxon>Eukaryota</taxon>
        <taxon>Viridiplantae</taxon>
        <taxon>Streptophyta</taxon>
        <taxon>Embryophyta</taxon>
        <taxon>Tracheophyta</taxon>
        <taxon>Spermatophyta</taxon>
        <taxon>Magnoliopsida</taxon>
        <taxon>eudicotyledons</taxon>
        <taxon>Gunneridae</taxon>
        <taxon>Pentapetalae</taxon>
        <taxon>asterids</taxon>
        <taxon>Cornales</taxon>
        <taxon>Nyssaceae</taxon>
        <taxon>Davidia</taxon>
    </lineage>
</organism>
<feature type="transmembrane region" description="Helical" evidence="6">
    <location>
        <begin position="262"/>
        <end position="289"/>
    </location>
</feature>
<dbReference type="GO" id="GO:0005737">
    <property type="term" value="C:cytoplasm"/>
    <property type="evidence" value="ECO:0007669"/>
    <property type="project" value="TreeGrafter"/>
</dbReference>
<dbReference type="GO" id="GO:0016020">
    <property type="term" value="C:membrane"/>
    <property type="evidence" value="ECO:0007669"/>
    <property type="project" value="UniProtKB-SubCell"/>
</dbReference>
<dbReference type="EC" id="3.4.23.-" evidence="8"/>
<proteinExistence type="predicted"/>